<sequence>MRSVGSYEAKTHLPRLLDAVAGGETVTITKHGRPVARLVPFAGASSRDLTDVIAGMRKRSAGRTLGVAARDLIDEGRR</sequence>
<organism evidence="3 4">
    <name type="scientific">Candidatus Amunia macphersoniae</name>
    <dbReference type="NCBI Taxonomy" id="3127014"/>
    <lineage>
        <taxon>Bacteria</taxon>
        <taxon>Bacillati</taxon>
        <taxon>Candidatus Dormiibacterota</taxon>
        <taxon>Candidatus Dormibacteria</taxon>
        <taxon>Candidatus Aeolococcales</taxon>
        <taxon>Candidatus Aeolococcaceae</taxon>
        <taxon>Candidatus Amunia</taxon>
    </lineage>
</organism>
<proteinExistence type="inferred from homology"/>
<dbReference type="Proteomes" id="UP000614410">
    <property type="component" value="Unassembled WGS sequence"/>
</dbReference>
<dbReference type="NCBIfam" id="TIGR01552">
    <property type="entry name" value="phd_fam"/>
    <property type="match status" value="1"/>
</dbReference>
<name>A0A934KL48_9BACT</name>
<dbReference type="InterPro" id="IPR036165">
    <property type="entry name" value="YefM-like_sf"/>
</dbReference>
<evidence type="ECO:0000313" key="3">
    <source>
        <dbReference type="EMBL" id="MBJ7607885.1"/>
    </source>
</evidence>
<dbReference type="AlphaFoldDB" id="A0A934KL48"/>
<dbReference type="SUPFAM" id="SSF143120">
    <property type="entry name" value="YefM-like"/>
    <property type="match status" value="1"/>
</dbReference>
<dbReference type="EMBL" id="JAEKNN010000003">
    <property type="protein sequence ID" value="MBJ7607885.1"/>
    <property type="molecule type" value="Genomic_DNA"/>
</dbReference>
<gene>
    <name evidence="3" type="ORF">JF887_00430</name>
</gene>
<comment type="similarity">
    <text evidence="1 2">Belongs to the phD/YefM antitoxin family.</text>
</comment>
<dbReference type="InterPro" id="IPR051416">
    <property type="entry name" value="phD-YefM_TA_antitoxins"/>
</dbReference>
<reference evidence="3 4" key="1">
    <citation type="submission" date="2020-10" db="EMBL/GenBank/DDBJ databases">
        <title>Ca. Dormibacterota MAGs.</title>
        <authorList>
            <person name="Montgomery K."/>
        </authorList>
    </citation>
    <scope>NUCLEOTIDE SEQUENCE [LARGE SCALE GENOMIC DNA]</scope>
    <source>
        <strain evidence="3">Mitchell_Peninsula_5</strain>
    </source>
</reference>
<dbReference type="PANTHER" id="PTHR35377">
    <property type="entry name" value="ANTITOXIN VAPB49-RELATED-RELATED"/>
    <property type="match status" value="1"/>
</dbReference>
<comment type="function">
    <text evidence="2">Antitoxin component of a type II toxin-antitoxin (TA) system.</text>
</comment>
<accession>A0A934KL48</accession>
<comment type="caution">
    <text evidence="3">The sequence shown here is derived from an EMBL/GenBank/DDBJ whole genome shotgun (WGS) entry which is preliminary data.</text>
</comment>
<evidence type="ECO:0000313" key="4">
    <source>
        <dbReference type="Proteomes" id="UP000614410"/>
    </source>
</evidence>
<dbReference type="PANTHER" id="PTHR35377:SF8">
    <property type="entry name" value="ANTITOXIN VAPB22"/>
    <property type="match status" value="1"/>
</dbReference>
<dbReference type="Pfam" id="PF02604">
    <property type="entry name" value="PhdYeFM_antitox"/>
    <property type="match status" value="1"/>
</dbReference>
<dbReference type="InterPro" id="IPR006442">
    <property type="entry name" value="Antitoxin_Phd/YefM"/>
</dbReference>
<dbReference type="Gene3D" id="3.40.1620.10">
    <property type="entry name" value="YefM-like domain"/>
    <property type="match status" value="1"/>
</dbReference>
<evidence type="ECO:0000256" key="1">
    <source>
        <dbReference type="ARBA" id="ARBA00009981"/>
    </source>
</evidence>
<evidence type="ECO:0000256" key="2">
    <source>
        <dbReference type="RuleBase" id="RU362080"/>
    </source>
</evidence>
<protein>
    <recommendedName>
        <fullName evidence="2">Antitoxin</fullName>
    </recommendedName>
</protein>